<dbReference type="OrthoDB" id="10607940at2759"/>
<evidence type="ECO:0000256" key="1">
    <source>
        <dbReference type="SAM" id="MobiDB-lite"/>
    </source>
</evidence>
<dbReference type="Proteomes" id="UP000440578">
    <property type="component" value="Unassembled WGS sequence"/>
</dbReference>
<feature type="region of interest" description="Disordered" evidence="1">
    <location>
        <begin position="180"/>
        <end position="258"/>
    </location>
</feature>
<sequence>MKTEQEVEVAAYATLGADSRSRTVPAVVLEANMCPVGCGASIKSENHLREHLEKVHSTPIGKQLKLFPNMGKFLAWKEARERESSRRYVVREKRQGWRRFACSRSGQPSGTDRPQRWKRTGNFCPAFIRSSTRRDGSVKVRFWLFHTCKQPDNTPLPSERELAKANEQLELLERAIVGIPTRRRGRKPANGDAGPGAGLEPPGQEAETAEAAGEERRPLDEPQRTGTSPSQQKSRRVAAPRLLSAAPRAVSGDAADPSVKHRVRTNLLRLHSKLERASAEEARQMLADTEELLERYTRLRQRGTKVDAVVPGPDEVEVEGEVEVERQWPGEPVSGSVTGTGRRAWSNTGLVVGVAGWREQRGWTVEWMERREKRLRQRKGRWIPEEKWLGWKRN</sequence>
<feature type="compositionally biased region" description="Basic and acidic residues" evidence="1">
    <location>
        <begin position="213"/>
        <end position="223"/>
    </location>
</feature>
<dbReference type="InterPro" id="IPR013087">
    <property type="entry name" value="Znf_C2H2_type"/>
</dbReference>
<proteinExistence type="predicted"/>
<dbReference type="AlphaFoldDB" id="A0A6A4WP06"/>
<feature type="domain" description="C2H2-type" evidence="2">
    <location>
        <begin position="34"/>
        <end position="56"/>
    </location>
</feature>
<name>A0A6A4WP06_AMPAM</name>
<accession>A0A6A4WP06</accession>
<dbReference type="PROSITE" id="PS00028">
    <property type="entry name" value="ZINC_FINGER_C2H2_1"/>
    <property type="match status" value="1"/>
</dbReference>
<protein>
    <recommendedName>
        <fullName evidence="2">C2H2-type domain-containing protein</fullName>
    </recommendedName>
</protein>
<evidence type="ECO:0000313" key="3">
    <source>
        <dbReference type="EMBL" id="KAF0303681.1"/>
    </source>
</evidence>
<feature type="compositionally biased region" description="Low complexity" evidence="1">
    <location>
        <begin position="239"/>
        <end position="250"/>
    </location>
</feature>
<organism evidence="3 4">
    <name type="scientific">Amphibalanus amphitrite</name>
    <name type="common">Striped barnacle</name>
    <name type="synonym">Balanus amphitrite</name>
    <dbReference type="NCBI Taxonomy" id="1232801"/>
    <lineage>
        <taxon>Eukaryota</taxon>
        <taxon>Metazoa</taxon>
        <taxon>Ecdysozoa</taxon>
        <taxon>Arthropoda</taxon>
        <taxon>Crustacea</taxon>
        <taxon>Multicrustacea</taxon>
        <taxon>Cirripedia</taxon>
        <taxon>Thoracica</taxon>
        <taxon>Thoracicalcarea</taxon>
        <taxon>Balanomorpha</taxon>
        <taxon>Balanoidea</taxon>
        <taxon>Balanidae</taxon>
        <taxon>Amphibalaninae</taxon>
        <taxon>Amphibalanus</taxon>
    </lineage>
</organism>
<dbReference type="PANTHER" id="PTHR33936">
    <property type="entry name" value="PROTEIN CBG17840"/>
    <property type="match status" value="1"/>
</dbReference>
<evidence type="ECO:0000313" key="4">
    <source>
        <dbReference type="Proteomes" id="UP000440578"/>
    </source>
</evidence>
<feature type="compositionally biased region" description="Low complexity" evidence="1">
    <location>
        <begin position="200"/>
        <end position="211"/>
    </location>
</feature>
<gene>
    <name evidence="3" type="ORF">FJT64_024401</name>
</gene>
<evidence type="ECO:0000259" key="2">
    <source>
        <dbReference type="PROSITE" id="PS00028"/>
    </source>
</evidence>
<keyword evidence="4" id="KW-1185">Reference proteome</keyword>
<comment type="caution">
    <text evidence="3">The sequence shown here is derived from an EMBL/GenBank/DDBJ whole genome shotgun (WGS) entry which is preliminary data.</text>
</comment>
<reference evidence="3 4" key="1">
    <citation type="submission" date="2019-07" db="EMBL/GenBank/DDBJ databases">
        <title>Draft genome assembly of a fouling barnacle, Amphibalanus amphitrite (Darwin, 1854): The first reference genome for Thecostraca.</title>
        <authorList>
            <person name="Kim W."/>
        </authorList>
    </citation>
    <scope>NUCLEOTIDE SEQUENCE [LARGE SCALE GENOMIC DNA]</scope>
    <source>
        <strain evidence="3">SNU_AA5</strain>
        <tissue evidence="3">Soma without cirri and trophi</tissue>
    </source>
</reference>
<dbReference type="EMBL" id="VIIS01000923">
    <property type="protein sequence ID" value="KAF0303681.1"/>
    <property type="molecule type" value="Genomic_DNA"/>
</dbReference>
<dbReference type="PANTHER" id="PTHR33936:SF9">
    <property type="entry name" value="C2H2-TYPE DOMAIN-CONTAINING PROTEIN"/>
    <property type="match status" value="1"/>
</dbReference>
<dbReference type="InterPro" id="IPR052797">
    <property type="entry name" value="RegFact_GeneExpr_CellDeath"/>
</dbReference>